<feature type="compositionally biased region" description="Low complexity" evidence="13">
    <location>
        <begin position="17"/>
        <end position="33"/>
    </location>
</feature>
<comment type="similarity">
    <text evidence="2 11 12">Belongs to the RPAP2 family.</text>
</comment>
<reference evidence="15" key="1">
    <citation type="journal article" date="2021" name="J Fungi (Basel)">
        <title>Virulence traits and population genomics of the black yeast Aureobasidium melanogenum.</title>
        <authorList>
            <person name="Cernosa A."/>
            <person name="Sun X."/>
            <person name="Gostincar C."/>
            <person name="Fang C."/>
            <person name="Gunde-Cimerman N."/>
            <person name="Song Z."/>
        </authorList>
    </citation>
    <scope>NUCLEOTIDE SEQUENCE</scope>
    <source>
        <strain evidence="15">EXF-9298</strain>
    </source>
</reference>
<organism evidence="15 16">
    <name type="scientific">Aureobasidium melanogenum</name>
    <name type="common">Aureobasidium pullulans var. melanogenum</name>
    <dbReference type="NCBI Taxonomy" id="46634"/>
    <lineage>
        <taxon>Eukaryota</taxon>
        <taxon>Fungi</taxon>
        <taxon>Dikarya</taxon>
        <taxon>Ascomycota</taxon>
        <taxon>Pezizomycotina</taxon>
        <taxon>Dothideomycetes</taxon>
        <taxon>Dothideomycetidae</taxon>
        <taxon>Dothideales</taxon>
        <taxon>Saccotheciaceae</taxon>
        <taxon>Aureobasidium</taxon>
    </lineage>
</organism>
<comment type="function">
    <text evidence="12">Putative RNA polymerase II subunit B1 C-terminal domain (CTD) phosphatase involved in RNA polymerase II transcription regulation.</text>
</comment>
<evidence type="ECO:0000313" key="16">
    <source>
        <dbReference type="Proteomes" id="UP000729357"/>
    </source>
</evidence>
<evidence type="ECO:0000256" key="12">
    <source>
        <dbReference type="RuleBase" id="RU367080"/>
    </source>
</evidence>
<comment type="caution">
    <text evidence="15">The sequence shown here is derived from an EMBL/GenBank/DDBJ whole genome shotgun (WGS) entry which is preliminary data.</text>
</comment>
<dbReference type="GO" id="GO:0005634">
    <property type="term" value="C:nucleus"/>
    <property type="evidence" value="ECO:0007669"/>
    <property type="project" value="UniProtKB-SubCell"/>
</dbReference>
<dbReference type="EMBL" id="JAHFXS010000719">
    <property type="protein sequence ID" value="KAG9982411.1"/>
    <property type="molecule type" value="Genomic_DNA"/>
</dbReference>
<feature type="region of interest" description="Disordered" evidence="13">
    <location>
        <begin position="1"/>
        <end position="42"/>
    </location>
</feature>
<reference evidence="15" key="2">
    <citation type="submission" date="2021-08" db="EMBL/GenBank/DDBJ databases">
        <authorList>
            <person name="Gostincar C."/>
            <person name="Sun X."/>
            <person name="Song Z."/>
            <person name="Gunde-Cimerman N."/>
        </authorList>
    </citation>
    <scope>NUCLEOTIDE SEQUENCE</scope>
    <source>
        <strain evidence="15">EXF-9298</strain>
    </source>
</reference>
<evidence type="ECO:0000256" key="8">
    <source>
        <dbReference type="ARBA" id="ARBA00023242"/>
    </source>
</evidence>
<keyword evidence="5 12" id="KW-0378">Hydrolase</keyword>
<dbReference type="Proteomes" id="UP000729357">
    <property type="component" value="Unassembled WGS sequence"/>
</dbReference>
<evidence type="ECO:0000256" key="7">
    <source>
        <dbReference type="ARBA" id="ARBA00022912"/>
    </source>
</evidence>
<keyword evidence="4 12" id="KW-0863">Zinc-finger</keyword>
<evidence type="ECO:0000256" key="10">
    <source>
        <dbReference type="ARBA" id="ARBA00048336"/>
    </source>
</evidence>
<name>A0A9P8FU79_AURME</name>
<feature type="non-terminal residue" evidence="15">
    <location>
        <position position="288"/>
    </location>
</feature>
<evidence type="ECO:0000259" key="14">
    <source>
        <dbReference type="PROSITE" id="PS51479"/>
    </source>
</evidence>
<protein>
    <recommendedName>
        <fullName evidence="12">RNA polymerase II subunit B1 CTD phosphatase RPAP2 homolog</fullName>
        <ecNumber evidence="12">3.1.3.16</ecNumber>
    </recommendedName>
</protein>
<keyword evidence="3 12" id="KW-0479">Metal-binding</keyword>
<dbReference type="AlphaFoldDB" id="A0A9P8FU79"/>
<dbReference type="InterPro" id="IPR038534">
    <property type="entry name" value="Rtr1/RPAP2_sf"/>
</dbReference>
<gene>
    <name evidence="15" type="ORF">KCU98_g6798</name>
</gene>
<evidence type="ECO:0000256" key="2">
    <source>
        <dbReference type="ARBA" id="ARBA00005676"/>
    </source>
</evidence>
<evidence type="ECO:0000256" key="13">
    <source>
        <dbReference type="SAM" id="MobiDB-lite"/>
    </source>
</evidence>
<dbReference type="PROSITE" id="PS51479">
    <property type="entry name" value="ZF_RTR1"/>
    <property type="match status" value="1"/>
</dbReference>
<comment type="subcellular location">
    <subcellularLocation>
        <location evidence="1 12">Nucleus</location>
    </subcellularLocation>
</comment>
<evidence type="ECO:0000256" key="9">
    <source>
        <dbReference type="ARBA" id="ARBA00047761"/>
    </source>
</evidence>
<evidence type="ECO:0000256" key="4">
    <source>
        <dbReference type="ARBA" id="ARBA00022771"/>
    </source>
</evidence>
<dbReference type="Pfam" id="PF04181">
    <property type="entry name" value="RPAP2_Rtr1"/>
    <property type="match status" value="1"/>
</dbReference>
<evidence type="ECO:0000256" key="5">
    <source>
        <dbReference type="ARBA" id="ARBA00022801"/>
    </source>
</evidence>
<dbReference type="GO" id="GO:0043175">
    <property type="term" value="F:RNA polymerase core enzyme binding"/>
    <property type="evidence" value="ECO:0007669"/>
    <property type="project" value="UniProtKB-UniRule"/>
</dbReference>
<dbReference type="GO" id="GO:0005737">
    <property type="term" value="C:cytoplasm"/>
    <property type="evidence" value="ECO:0007669"/>
    <property type="project" value="TreeGrafter"/>
</dbReference>
<dbReference type="EC" id="3.1.3.16" evidence="12"/>
<keyword evidence="8 12" id="KW-0539">Nucleus</keyword>
<evidence type="ECO:0000256" key="6">
    <source>
        <dbReference type="ARBA" id="ARBA00022833"/>
    </source>
</evidence>
<feature type="domain" description="RTR1-type" evidence="14">
    <location>
        <begin position="94"/>
        <end position="169"/>
    </location>
</feature>
<evidence type="ECO:0000313" key="15">
    <source>
        <dbReference type="EMBL" id="KAG9982411.1"/>
    </source>
</evidence>
<comment type="catalytic activity">
    <reaction evidence="9 12">
        <text>O-phospho-L-seryl-[protein] + H2O = L-seryl-[protein] + phosphate</text>
        <dbReference type="Rhea" id="RHEA:20629"/>
        <dbReference type="Rhea" id="RHEA-COMP:9863"/>
        <dbReference type="Rhea" id="RHEA-COMP:11604"/>
        <dbReference type="ChEBI" id="CHEBI:15377"/>
        <dbReference type="ChEBI" id="CHEBI:29999"/>
        <dbReference type="ChEBI" id="CHEBI:43474"/>
        <dbReference type="ChEBI" id="CHEBI:83421"/>
        <dbReference type="EC" id="3.1.3.16"/>
    </reaction>
</comment>
<dbReference type="InterPro" id="IPR007308">
    <property type="entry name" value="Rtr1/RPAP2_dom"/>
</dbReference>
<comment type="catalytic activity">
    <reaction evidence="10 12">
        <text>O-phospho-L-threonyl-[protein] + H2O = L-threonyl-[protein] + phosphate</text>
        <dbReference type="Rhea" id="RHEA:47004"/>
        <dbReference type="Rhea" id="RHEA-COMP:11060"/>
        <dbReference type="Rhea" id="RHEA-COMP:11605"/>
        <dbReference type="ChEBI" id="CHEBI:15377"/>
        <dbReference type="ChEBI" id="CHEBI:30013"/>
        <dbReference type="ChEBI" id="CHEBI:43474"/>
        <dbReference type="ChEBI" id="CHEBI:61977"/>
        <dbReference type="EC" id="3.1.3.16"/>
    </reaction>
</comment>
<dbReference type="InterPro" id="IPR039693">
    <property type="entry name" value="Rtr1/RPAP2"/>
</dbReference>
<keyword evidence="6 12" id="KW-0862">Zinc</keyword>
<proteinExistence type="inferred from homology"/>
<keyword evidence="7 12" id="KW-0904">Protein phosphatase</keyword>
<dbReference type="GO" id="GO:0008270">
    <property type="term" value="F:zinc ion binding"/>
    <property type="evidence" value="ECO:0007669"/>
    <property type="project" value="UniProtKB-KW"/>
</dbReference>
<accession>A0A9P8FU79</accession>
<evidence type="ECO:0000256" key="3">
    <source>
        <dbReference type="ARBA" id="ARBA00022723"/>
    </source>
</evidence>
<dbReference type="GO" id="GO:0008420">
    <property type="term" value="F:RNA polymerase II CTD heptapeptide repeat phosphatase activity"/>
    <property type="evidence" value="ECO:0007669"/>
    <property type="project" value="UniProtKB-UniRule"/>
</dbReference>
<dbReference type="Gene3D" id="1.25.40.820">
    <property type="match status" value="1"/>
</dbReference>
<evidence type="ECO:0000256" key="11">
    <source>
        <dbReference type="PROSITE-ProRule" id="PRU00812"/>
    </source>
</evidence>
<sequence length="288" mass="31677">MSTSQPQPKSILKKTSSHNSSPLDSTSSLPPNTNLKIRPKSDAERKRLETAIQHAHLIQEQKAILAKNLDYIEELSDYPASSSATVSETTAFLEYMLSFQPSDYDALIEERHVNGRCGYTLCANAPRKAVAKAPWQKGKGVENWCSDDCAKKALYVKAQLSETPAWERRAGDRNPLVLYGGTAAAKTPSPAGTQIQLPVRTKAKTAADERDLAYERGEIDKVADAKMDKVLKAEVQENSIMSSVTPPTQTRFADSDVHDLIEGYQPRGVQQGNLITIKSEDADSDQEE</sequence>
<keyword evidence="16" id="KW-1185">Reference proteome</keyword>
<dbReference type="PANTHER" id="PTHR14732">
    <property type="entry name" value="RNA POLYMERASE II SUBUNIT B1 CTD PHOSPHATASE RPAP2-RELATED"/>
    <property type="match status" value="1"/>
</dbReference>
<dbReference type="PANTHER" id="PTHR14732:SF0">
    <property type="entry name" value="RNA POLYMERASE II SUBUNIT B1 CTD PHOSPHATASE RPAP2-RELATED"/>
    <property type="match status" value="1"/>
</dbReference>
<evidence type="ECO:0000256" key="1">
    <source>
        <dbReference type="ARBA" id="ARBA00004123"/>
    </source>
</evidence>